<dbReference type="InterPro" id="IPR024752">
    <property type="entry name" value="Myb/SANT-like_dom"/>
</dbReference>
<dbReference type="AlphaFoldDB" id="A0AA39VUV3"/>
<evidence type="ECO:0000259" key="2">
    <source>
        <dbReference type="Pfam" id="PF24769"/>
    </source>
</evidence>
<keyword evidence="4" id="KW-1185">Reference proteome</keyword>
<feature type="domain" description="Myb/SANT-like" evidence="1">
    <location>
        <begin position="21"/>
        <end position="118"/>
    </location>
</feature>
<proteinExistence type="predicted"/>
<sequence>MEKAQQRNEKGKVKVGGNYNSWTVEQTNLLLQLMVEAVDRGWRDVSGLLNKQTIETWILPSLNEKLNCNKTYNNYKSRLKWFKAKYQRYTELMRHSSGFGWDPITRRFTASEEVWEDYLKSHPKERHFRTEHYADYDDLRVVIGNVTASGRNSIGLGDNTDARTFGVEDTHVGIEDYKYDANNEAFVQSQHEPLHQSKLLEKSTLPLSHQTMSSEVPSKMTSQKKRNRIDYKGPVSFQNTNQANIIEKLSHDIDSIAADFRRVRSLMDKRESDREKREIKKKEKERKSNIWDAIKETPNLDSSARYKALALLNTKTKKDVFLNMSPEERLEWILFTSE</sequence>
<gene>
    <name evidence="3" type="ORF">LWI29_034740</name>
</gene>
<evidence type="ECO:0000313" key="3">
    <source>
        <dbReference type="EMBL" id="KAK0593320.1"/>
    </source>
</evidence>
<evidence type="ECO:0000313" key="4">
    <source>
        <dbReference type="Proteomes" id="UP001168877"/>
    </source>
</evidence>
<dbReference type="InterPro" id="IPR055314">
    <property type="entry name" value="At2g29880-like"/>
</dbReference>
<dbReference type="PANTHER" id="PTHR47864">
    <property type="entry name" value="TRANSMEMBRANE PROTEIN"/>
    <property type="match status" value="1"/>
</dbReference>
<evidence type="ECO:0000259" key="1">
    <source>
        <dbReference type="Pfam" id="PF12776"/>
    </source>
</evidence>
<organism evidence="3 4">
    <name type="scientific">Acer saccharum</name>
    <name type="common">Sugar maple</name>
    <dbReference type="NCBI Taxonomy" id="4024"/>
    <lineage>
        <taxon>Eukaryota</taxon>
        <taxon>Viridiplantae</taxon>
        <taxon>Streptophyta</taxon>
        <taxon>Embryophyta</taxon>
        <taxon>Tracheophyta</taxon>
        <taxon>Spermatophyta</taxon>
        <taxon>Magnoliopsida</taxon>
        <taxon>eudicotyledons</taxon>
        <taxon>Gunneridae</taxon>
        <taxon>Pentapetalae</taxon>
        <taxon>rosids</taxon>
        <taxon>malvids</taxon>
        <taxon>Sapindales</taxon>
        <taxon>Sapindaceae</taxon>
        <taxon>Hippocastanoideae</taxon>
        <taxon>Acereae</taxon>
        <taxon>Acer</taxon>
    </lineage>
</organism>
<comment type="caution">
    <text evidence="3">The sequence shown here is derived from an EMBL/GenBank/DDBJ whole genome shotgun (WGS) entry which is preliminary data.</text>
</comment>
<dbReference type="Proteomes" id="UP001168877">
    <property type="component" value="Unassembled WGS sequence"/>
</dbReference>
<dbReference type="EMBL" id="JAUESC010000380">
    <property type="protein sequence ID" value="KAK0593320.1"/>
    <property type="molecule type" value="Genomic_DNA"/>
</dbReference>
<name>A0AA39VUV3_ACESA</name>
<reference evidence="3" key="1">
    <citation type="journal article" date="2022" name="Plant J.">
        <title>Strategies of tolerance reflected in two North American maple genomes.</title>
        <authorList>
            <person name="McEvoy S.L."/>
            <person name="Sezen U.U."/>
            <person name="Trouern-Trend A."/>
            <person name="McMahon S.M."/>
            <person name="Schaberg P.G."/>
            <person name="Yang J."/>
            <person name="Wegrzyn J.L."/>
            <person name="Swenson N.G."/>
        </authorList>
    </citation>
    <scope>NUCLEOTIDE SEQUENCE</scope>
    <source>
        <strain evidence="3">NS2018</strain>
    </source>
</reference>
<dbReference type="PANTHER" id="PTHR47864:SF2">
    <property type="entry name" value="MYB_SANT-LIKE DNA-BINDING DOMAIN PROTEIN"/>
    <property type="match status" value="1"/>
</dbReference>
<accession>A0AA39VUV3</accession>
<dbReference type="InterPro" id="IPR056253">
    <property type="entry name" value="At2g29880-like_C"/>
</dbReference>
<dbReference type="Pfam" id="PF24769">
    <property type="entry name" value="At2g29880_C"/>
    <property type="match status" value="1"/>
</dbReference>
<dbReference type="Pfam" id="PF12776">
    <property type="entry name" value="Myb_DNA-bind_3"/>
    <property type="match status" value="1"/>
</dbReference>
<feature type="domain" description="At2g29880-like C-terminal" evidence="2">
    <location>
        <begin position="290"/>
        <end position="335"/>
    </location>
</feature>
<reference evidence="3" key="2">
    <citation type="submission" date="2023-06" db="EMBL/GenBank/DDBJ databases">
        <authorList>
            <person name="Swenson N.G."/>
            <person name="Wegrzyn J.L."/>
            <person name="Mcevoy S.L."/>
        </authorList>
    </citation>
    <scope>NUCLEOTIDE SEQUENCE</scope>
    <source>
        <strain evidence="3">NS2018</strain>
        <tissue evidence="3">Leaf</tissue>
    </source>
</reference>
<protein>
    <recommendedName>
        <fullName evidence="5">Myb/SANT-like domain-containing protein</fullName>
    </recommendedName>
</protein>
<evidence type="ECO:0008006" key="5">
    <source>
        <dbReference type="Google" id="ProtNLM"/>
    </source>
</evidence>